<evidence type="ECO:0000256" key="3">
    <source>
        <dbReference type="ARBA" id="ARBA00022553"/>
    </source>
</evidence>
<feature type="region of interest" description="Disordered" evidence="7">
    <location>
        <begin position="338"/>
        <end position="477"/>
    </location>
</feature>
<feature type="compositionally biased region" description="Low complexity" evidence="7">
    <location>
        <begin position="408"/>
        <end position="426"/>
    </location>
</feature>
<dbReference type="Pfam" id="PF02518">
    <property type="entry name" value="HATPase_c"/>
    <property type="match status" value="1"/>
</dbReference>
<evidence type="ECO:0000256" key="4">
    <source>
        <dbReference type="ARBA" id="ARBA00022679"/>
    </source>
</evidence>
<feature type="transmembrane region" description="Helical" evidence="8">
    <location>
        <begin position="46"/>
        <end position="65"/>
    </location>
</feature>
<reference evidence="11" key="1">
    <citation type="journal article" date="2019" name="Int. J. Syst. Evol. Microbiol.">
        <title>The Global Catalogue of Microorganisms (GCM) 10K type strain sequencing project: providing services to taxonomists for standard genome sequencing and annotation.</title>
        <authorList>
            <consortium name="The Broad Institute Genomics Platform"/>
            <consortium name="The Broad Institute Genome Sequencing Center for Infectious Disease"/>
            <person name="Wu L."/>
            <person name="Ma J."/>
        </authorList>
    </citation>
    <scope>NUCLEOTIDE SEQUENCE [LARGE SCALE GENOMIC DNA]</scope>
    <source>
        <strain evidence="11">CCM 8653</strain>
    </source>
</reference>
<keyword evidence="4" id="KW-0808">Transferase</keyword>
<keyword evidence="11" id="KW-1185">Reference proteome</keyword>
<evidence type="ECO:0000256" key="5">
    <source>
        <dbReference type="ARBA" id="ARBA00022777"/>
    </source>
</evidence>
<keyword evidence="6" id="KW-0175">Coiled coil</keyword>
<feature type="domain" description="Histidine kinase/HSP90-like ATPase" evidence="9">
    <location>
        <begin position="217"/>
        <end position="324"/>
    </location>
</feature>
<evidence type="ECO:0000256" key="2">
    <source>
        <dbReference type="ARBA" id="ARBA00012438"/>
    </source>
</evidence>
<name>A0ABQ2B6D3_9MICO</name>
<evidence type="ECO:0000313" key="10">
    <source>
        <dbReference type="EMBL" id="GGI09055.1"/>
    </source>
</evidence>
<evidence type="ECO:0000256" key="7">
    <source>
        <dbReference type="SAM" id="MobiDB-lite"/>
    </source>
</evidence>
<protein>
    <recommendedName>
        <fullName evidence="2">histidine kinase</fullName>
        <ecNumber evidence="2">2.7.13.3</ecNumber>
    </recommendedName>
</protein>
<dbReference type="Gene3D" id="3.30.565.10">
    <property type="entry name" value="Histidine kinase-like ATPase, C-terminal domain"/>
    <property type="match status" value="1"/>
</dbReference>
<feature type="compositionally biased region" description="Polar residues" evidence="7">
    <location>
        <begin position="465"/>
        <end position="477"/>
    </location>
</feature>
<organism evidence="10 11">
    <name type="scientific">Isoptericola cucumis</name>
    <dbReference type="NCBI Taxonomy" id="1776856"/>
    <lineage>
        <taxon>Bacteria</taxon>
        <taxon>Bacillati</taxon>
        <taxon>Actinomycetota</taxon>
        <taxon>Actinomycetes</taxon>
        <taxon>Micrococcales</taxon>
        <taxon>Promicromonosporaceae</taxon>
        <taxon>Isoptericola</taxon>
    </lineage>
</organism>
<evidence type="ECO:0000259" key="9">
    <source>
        <dbReference type="Pfam" id="PF02518"/>
    </source>
</evidence>
<feature type="compositionally biased region" description="Low complexity" evidence="7">
    <location>
        <begin position="366"/>
        <end position="392"/>
    </location>
</feature>
<keyword evidence="3" id="KW-0597">Phosphoprotein</keyword>
<dbReference type="InterPro" id="IPR003594">
    <property type="entry name" value="HATPase_dom"/>
</dbReference>
<keyword evidence="8" id="KW-0812">Transmembrane</keyword>
<dbReference type="PANTHER" id="PTHR45436">
    <property type="entry name" value="SENSOR HISTIDINE KINASE YKOH"/>
    <property type="match status" value="1"/>
</dbReference>
<dbReference type="PANTHER" id="PTHR45436:SF5">
    <property type="entry name" value="SENSOR HISTIDINE KINASE TRCS"/>
    <property type="match status" value="1"/>
</dbReference>
<gene>
    <name evidence="10" type="ORF">GCM10007368_24260</name>
</gene>
<comment type="caution">
    <text evidence="10">The sequence shown here is derived from an EMBL/GenBank/DDBJ whole genome shotgun (WGS) entry which is preliminary data.</text>
</comment>
<dbReference type="EMBL" id="BMDG01000007">
    <property type="protein sequence ID" value="GGI09055.1"/>
    <property type="molecule type" value="Genomic_DNA"/>
</dbReference>
<feature type="coiled-coil region" evidence="6">
    <location>
        <begin position="68"/>
        <end position="102"/>
    </location>
</feature>
<comment type="catalytic activity">
    <reaction evidence="1">
        <text>ATP + protein L-histidine = ADP + protein N-phospho-L-histidine.</text>
        <dbReference type="EC" id="2.7.13.3"/>
    </reaction>
</comment>
<proteinExistence type="predicted"/>
<dbReference type="Proteomes" id="UP000632535">
    <property type="component" value="Unassembled WGS sequence"/>
</dbReference>
<dbReference type="InterPro" id="IPR050428">
    <property type="entry name" value="TCS_sensor_his_kinase"/>
</dbReference>
<sequence>MSKTASSRATTRVVAWACAAGAVVCVAVSWPPAARASGDTWAPLVAVALVLVAAGLLTVAAARATSDARTLGARHDELAARLREAEAALGEATAALAAEQEARADQRATVETAVVALSRKVQASAHRIQEEAARMVQRHSADPDVLQTSMRIDHAAAQHARQAQNLVALCGRRPGQTWDEPLALPDVVNAAAGRITAFQRVDVSGDPGLAVVGRAVEPLVHVVAELLANATQCSPPSTRVLVVVRQVQRGAVIEIDDGGVGLAPSELERVREVVSGARPVGIADLGEVPQTGLAVVGTYARLLGLRVDLVESVYGGLRAVVLVPGQLTTAAAAAPGALAPSVDDPRAEPVSAAPSVVPPPTGAGTGPVATGPARPAPGRAAPAEPRPGQQAASTPSLPTLPQRRSRRAPGATTAGTPAVPAPGIARPEPRPPAPQQTAEEAGAWIGAFFSGGDCAEPQPDHDSQEPSVATDGNSEDR</sequence>
<dbReference type="RefSeq" id="WP_188523956.1">
    <property type="nucleotide sequence ID" value="NZ_BMDG01000007.1"/>
</dbReference>
<evidence type="ECO:0000256" key="8">
    <source>
        <dbReference type="SAM" id="Phobius"/>
    </source>
</evidence>
<accession>A0ABQ2B6D3</accession>
<evidence type="ECO:0000256" key="1">
    <source>
        <dbReference type="ARBA" id="ARBA00000085"/>
    </source>
</evidence>
<keyword evidence="8" id="KW-1133">Transmembrane helix</keyword>
<dbReference type="SUPFAM" id="SSF55874">
    <property type="entry name" value="ATPase domain of HSP90 chaperone/DNA topoisomerase II/histidine kinase"/>
    <property type="match status" value="1"/>
</dbReference>
<keyword evidence="8" id="KW-0472">Membrane</keyword>
<dbReference type="EC" id="2.7.13.3" evidence="2"/>
<keyword evidence="5" id="KW-0418">Kinase</keyword>
<dbReference type="InterPro" id="IPR036890">
    <property type="entry name" value="HATPase_C_sf"/>
</dbReference>
<evidence type="ECO:0000256" key="6">
    <source>
        <dbReference type="SAM" id="Coils"/>
    </source>
</evidence>
<evidence type="ECO:0000313" key="11">
    <source>
        <dbReference type="Proteomes" id="UP000632535"/>
    </source>
</evidence>